<evidence type="ECO:0000256" key="1">
    <source>
        <dbReference type="ARBA" id="ARBA00023015"/>
    </source>
</evidence>
<feature type="DNA-binding region" description="H-T-H motif" evidence="4">
    <location>
        <begin position="51"/>
        <end position="70"/>
    </location>
</feature>
<evidence type="ECO:0000259" key="6">
    <source>
        <dbReference type="PROSITE" id="PS50977"/>
    </source>
</evidence>
<feature type="compositionally biased region" description="Basic and acidic residues" evidence="5">
    <location>
        <begin position="15"/>
        <end position="26"/>
    </location>
</feature>
<feature type="region of interest" description="Disordered" evidence="5">
    <location>
        <begin position="1"/>
        <end position="26"/>
    </location>
</feature>
<dbReference type="SUPFAM" id="SSF46689">
    <property type="entry name" value="Homeodomain-like"/>
    <property type="match status" value="1"/>
</dbReference>
<evidence type="ECO:0000256" key="2">
    <source>
        <dbReference type="ARBA" id="ARBA00023125"/>
    </source>
</evidence>
<dbReference type="Gene3D" id="1.10.357.10">
    <property type="entry name" value="Tetracycline Repressor, domain 2"/>
    <property type="match status" value="1"/>
</dbReference>
<reference evidence="8" key="1">
    <citation type="journal article" date="2019" name="Int. J. Syst. Evol. Microbiol.">
        <title>The Global Catalogue of Microorganisms (GCM) 10K type strain sequencing project: providing services to taxonomists for standard genome sequencing and annotation.</title>
        <authorList>
            <consortium name="The Broad Institute Genomics Platform"/>
            <consortium name="The Broad Institute Genome Sequencing Center for Infectious Disease"/>
            <person name="Wu L."/>
            <person name="Ma J."/>
        </authorList>
    </citation>
    <scope>NUCLEOTIDE SEQUENCE [LARGE SCALE GENOMIC DNA]</scope>
    <source>
        <strain evidence="8">JCM 9687</strain>
    </source>
</reference>
<dbReference type="Pfam" id="PF00440">
    <property type="entry name" value="TetR_N"/>
    <property type="match status" value="1"/>
</dbReference>
<evidence type="ECO:0000256" key="5">
    <source>
        <dbReference type="SAM" id="MobiDB-lite"/>
    </source>
</evidence>
<sequence length="206" mass="21634">MERAGPDGNLRGVVTKRDPDREPTPTERIRREQLIDVTIDLIAANGHQGTSLASIAAAAGITKAAVLYHFTAKDALVRAAHETVLAALDRAVTTAVDTAGAADGPAAYVRATLGHLRDHPRHVRLIIEADGTGGAERTPRERWAPLAGIVDAAARARAAPVDARTAAIVLGGAIDAILTERLHTPDYDTTEAAEQLVGMIEAVLGR</sequence>
<keyword evidence="3" id="KW-0804">Transcription</keyword>
<dbReference type="InterPro" id="IPR001647">
    <property type="entry name" value="HTH_TetR"/>
</dbReference>
<name>A0ABP6RNU7_9PSEU</name>
<evidence type="ECO:0000256" key="3">
    <source>
        <dbReference type="ARBA" id="ARBA00023163"/>
    </source>
</evidence>
<organism evidence="7 8">
    <name type="scientific">Saccharopolyspora gregorii</name>
    <dbReference type="NCBI Taxonomy" id="33914"/>
    <lineage>
        <taxon>Bacteria</taxon>
        <taxon>Bacillati</taxon>
        <taxon>Actinomycetota</taxon>
        <taxon>Actinomycetes</taxon>
        <taxon>Pseudonocardiales</taxon>
        <taxon>Pseudonocardiaceae</taxon>
        <taxon>Saccharopolyspora</taxon>
    </lineage>
</organism>
<keyword evidence="8" id="KW-1185">Reference proteome</keyword>
<gene>
    <name evidence="7" type="ORF">GCM10020366_25940</name>
</gene>
<accession>A0ABP6RNU7</accession>
<dbReference type="PANTHER" id="PTHR30055:SF234">
    <property type="entry name" value="HTH-TYPE TRANSCRIPTIONAL REGULATOR BETI"/>
    <property type="match status" value="1"/>
</dbReference>
<keyword evidence="1" id="KW-0805">Transcription regulation</keyword>
<dbReference type="InterPro" id="IPR050109">
    <property type="entry name" value="HTH-type_TetR-like_transc_reg"/>
</dbReference>
<dbReference type="PROSITE" id="PS50977">
    <property type="entry name" value="HTH_TETR_2"/>
    <property type="match status" value="1"/>
</dbReference>
<dbReference type="PANTHER" id="PTHR30055">
    <property type="entry name" value="HTH-TYPE TRANSCRIPTIONAL REGULATOR RUTR"/>
    <property type="match status" value="1"/>
</dbReference>
<comment type="caution">
    <text evidence="7">The sequence shown here is derived from an EMBL/GenBank/DDBJ whole genome shotgun (WGS) entry which is preliminary data.</text>
</comment>
<proteinExistence type="predicted"/>
<dbReference type="Proteomes" id="UP001500483">
    <property type="component" value="Unassembled WGS sequence"/>
</dbReference>
<protein>
    <submittedName>
        <fullName evidence="7">TetR/AcrR family transcriptional regulator</fullName>
    </submittedName>
</protein>
<feature type="domain" description="HTH tetR-type" evidence="6">
    <location>
        <begin position="28"/>
        <end position="88"/>
    </location>
</feature>
<evidence type="ECO:0000256" key="4">
    <source>
        <dbReference type="PROSITE-ProRule" id="PRU00335"/>
    </source>
</evidence>
<dbReference type="EMBL" id="BAAAYK010000038">
    <property type="protein sequence ID" value="GAA3357528.1"/>
    <property type="molecule type" value="Genomic_DNA"/>
</dbReference>
<keyword evidence="2 4" id="KW-0238">DNA-binding</keyword>
<dbReference type="PRINTS" id="PR00455">
    <property type="entry name" value="HTHTETR"/>
</dbReference>
<evidence type="ECO:0000313" key="8">
    <source>
        <dbReference type="Proteomes" id="UP001500483"/>
    </source>
</evidence>
<dbReference type="InterPro" id="IPR009057">
    <property type="entry name" value="Homeodomain-like_sf"/>
</dbReference>
<evidence type="ECO:0000313" key="7">
    <source>
        <dbReference type="EMBL" id="GAA3357528.1"/>
    </source>
</evidence>